<keyword evidence="2" id="KW-0378">Hydrolase</keyword>
<evidence type="ECO:0000259" key="1">
    <source>
        <dbReference type="Pfam" id="PF00857"/>
    </source>
</evidence>
<evidence type="ECO:0000313" key="2">
    <source>
        <dbReference type="EMBL" id="GHH79815.1"/>
    </source>
</evidence>
<comment type="caution">
    <text evidence="2">The sequence shown here is derived from an EMBL/GenBank/DDBJ whole genome shotgun (WGS) entry which is preliminary data.</text>
</comment>
<dbReference type="EMBL" id="BNBO01000044">
    <property type="protein sequence ID" value="GHH79815.1"/>
    <property type="molecule type" value="Genomic_DNA"/>
</dbReference>
<name>A0A919G9L4_9ACTN</name>
<dbReference type="GO" id="GO:0016787">
    <property type="term" value="F:hydrolase activity"/>
    <property type="evidence" value="ECO:0007669"/>
    <property type="project" value="UniProtKB-KW"/>
</dbReference>
<dbReference type="PANTHER" id="PTHR43559">
    <property type="entry name" value="HYDROLASE YCAC-RELATED"/>
    <property type="match status" value="1"/>
</dbReference>
<feature type="domain" description="Isochorismatase-like" evidence="1">
    <location>
        <begin position="11"/>
        <end position="158"/>
    </location>
</feature>
<dbReference type="SUPFAM" id="SSF52499">
    <property type="entry name" value="Isochorismatase-like hydrolases"/>
    <property type="match status" value="1"/>
</dbReference>
<dbReference type="PANTHER" id="PTHR43559:SF3">
    <property type="entry name" value="HYDROLASE YCAC-RELATED"/>
    <property type="match status" value="1"/>
</dbReference>
<dbReference type="Pfam" id="PF00857">
    <property type="entry name" value="Isochorismatase"/>
    <property type="match status" value="1"/>
</dbReference>
<dbReference type="InterPro" id="IPR053152">
    <property type="entry name" value="Hydrolase_YcaC-like"/>
</dbReference>
<evidence type="ECO:0000313" key="3">
    <source>
        <dbReference type="Proteomes" id="UP000617734"/>
    </source>
</evidence>
<protein>
    <submittedName>
        <fullName evidence="2">Hydrolase</fullName>
    </submittedName>
</protein>
<dbReference type="Proteomes" id="UP000617734">
    <property type="component" value="Unassembled WGS sequence"/>
</dbReference>
<organism evidence="2 3">
    <name type="scientific">Kitasatospora indigofera</name>
    <dbReference type="NCBI Taxonomy" id="67307"/>
    <lineage>
        <taxon>Bacteria</taxon>
        <taxon>Bacillati</taxon>
        <taxon>Actinomycetota</taxon>
        <taxon>Actinomycetes</taxon>
        <taxon>Kitasatosporales</taxon>
        <taxon>Streptomycetaceae</taxon>
        <taxon>Kitasatospora</taxon>
    </lineage>
</organism>
<dbReference type="InterPro" id="IPR000868">
    <property type="entry name" value="Isochorismatase-like_dom"/>
</dbReference>
<keyword evidence="3" id="KW-1185">Reference proteome</keyword>
<dbReference type="GeneID" id="95356209"/>
<dbReference type="AlphaFoldDB" id="A0A919G9L4"/>
<gene>
    <name evidence="2" type="ORF">GCM10018781_58700</name>
</gene>
<dbReference type="InterPro" id="IPR036380">
    <property type="entry name" value="Isochorismatase-like_sf"/>
</dbReference>
<accession>A0A919G9L4</accession>
<proteinExistence type="predicted"/>
<dbReference type="RefSeq" id="WP_229927849.1">
    <property type="nucleotide sequence ID" value="NZ_BNBO01000044.1"/>
</dbReference>
<reference evidence="2" key="2">
    <citation type="submission" date="2020-09" db="EMBL/GenBank/DDBJ databases">
        <authorList>
            <person name="Sun Q."/>
            <person name="Ohkuma M."/>
        </authorList>
    </citation>
    <scope>NUCLEOTIDE SEQUENCE</scope>
    <source>
        <strain evidence="2">JCM 4646</strain>
    </source>
</reference>
<reference evidence="2" key="1">
    <citation type="journal article" date="2014" name="Int. J. Syst. Evol. Microbiol.">
        <title>Complete genome sequence of Corynebacterium casei LMG S-19264T (=DSM 44701T), isolated from a smear-ripened cheese.</title>
        <authorList>
            <consortium name="US DOE Joint Genome Institute (JGI-PGF)"/>
            <person name="Walter F."/>
            <person name="Albersmeier A."/>
            <person name="Kalinowski J."/>
            <person name="Ruckert C."/>
        </authorList>
    </citation>
    <scope>NUCLEOTIDE SEQUENCE</scope>
    <source>
        <strain evidence="2">JCM 4646</strain>
    </source>
</reference>
<dbReference type="Gene3D" id="3.40.50.850">
    <property type="entry name" value="Isochorismatase-like"/>
    <property type="match status" value="1"/>
</dbReference>
<sequence>MPDLSTVQLHVADLQDGIVGLAATNPAVTLRRSARILADMARLLDIPVTLSAAPRPGGPAVIAELTEALPDAPVFVRSGPCAWDDEGVRQAITAHGRPDLVLCGVLTEVVVLHTALAAIEGGFTVQVLVDACGGISARTEEAALRQIEAAGGRVTSVAGFIADLVRDFTTPTGRQVVTGLHGLLAPAH</sequence>